<dbReference type="RefSeq" id="WP_338435511.1">
    <property type="nucleotide sequence ID" value="NZ_JAUYVH010000002.1"/>
</dbReference>
<evidence type="ECO:0000313" key="3">
    <source>
        <dbReference type="Proteomes" id="UP001225596"/>
    </source>
</evidence>
<keyword evidence="3" id="KW-1185">Reference proteome</keyword>
<keyword evidence="1" id="KW-0472">Membrane</keyword>
<feature type="transmembrane region" description="Helical" evidence="1">
    <location>
        <begin position="108"/>
        <end position="129"/>
    </location>
</feature>
<keyword evidence="1" id="KW-0812">Transmembrane</keyword>
<evidence type="ECO:0000256" key="1">
    <source>
        <dbReference type="SAM" id="Phobius"/>
    </source>
</evidence>
<dbReference type="EMBL" id="JAUYVH010000002">
    <property type="protein sequence ID" value="MDQ9169573.1"/>
    <property type="molecule type" value="Genomic_DNA"/>
</dbReference>
<protein>
    <submittedName>
        <fullName evidence="2">DUF1097 domain-containing protein</fullName>
    </submittedName>
</protein>
<dbReference type="Pfam" id="PF06496">
    <property type="entry name" value="DUF1097"/>
    <property type="match status" value="1"/>
</dbReference>
<keyword evidence="1" id="KW-1133">Transmembrane helix</keyword>
<dbReference type="Proteomes" id="UP001225596">
    <property type="component" value="Unassembled WGS sequence"/>
</dbReference>
<feature type="transmembrane region" description="Helical" evidence="1">
    <location>
        <begin position="83"/>
        <end position="102"/>
    </location>
</feature>
<name>A0ABU1BKR7_9BURK</name>
<accession>A0ABU1BKR7</accession>
<sequence>MKKPPAEVVASLLAVTTVLMVQLPYHLPVWAIFISWAGTFAMGGPTKANLKRIWPVLPIGSITGFLVVTGFKQASGYLSGTELLIAEMVILFCLNAGMMLLARLPGIGFIPGMFFGFASFFATMFGGFGPVPKDPFSALYIVIIMNAMGPAYAWITANFGAHHGVHEKDAPADHFEKPAKANAHGHAH</sequence>
<reference evidence="2 3" key="1">
    <citation type="submission" date="2023-08" db="EMBL/GenBank/DDBJ databases">
        <title>Oxalobacteraceae gen .nov., isolated from river sludge outside the plant.</title>
        <authorList>
            <person name="Zhao S.Y."/>
        </authorList>
    </citation>
    <scope>NUCLEOTIDE SEQUENCE [LARGE SCALE GENOMIC DNA]</scope>
    <source>
        <strain evidence="2 3">R-40</strain>
    </source>
</reference>
<feature type="transmembrane region" description="Helical" evidence="1">
    <location>
        <begin position="53"/>
        <end position="71"/>
    </location>
</feature>
<dbReference type="InterPro" id="IPR009476">
    <property type="entry name" value="DUF1097"/>
</dbReference>
<comment type="caution">
    <text evidence="2">The sequence shown here is derived from an EMBL/GenBank/DDBJ whole genome shotgun (WGS) entry which is preliminary data.</text>
</comment>
<feature type="transmembrane region" description="Helical" evidence="1">
    <location>
        <begin position="136"/>
        <end position="155"/>
    </location>
</feature>
<gene>
    <name evidence="2" type="ORF">Q8A64_04020</name>
</gene>
<proteinExistence type="predicted"/>
<organism evidence="2 3">
    <name type="scientific">Keguizhuia sedimenti</name>
    <dbReference type="NCBI Taxonomy" id="3064264"/>
    <lineage>
        <taxon>Bacteria</taxon>
        <taxon>Pseudomonadati</taxon>
        <taxon>Pseudomonadota</taxon>
        <taxon>Betaproteobacteria</taxon>
        <taxon>Burkholderiales</taxon>
        <taxon>Oxalobacteraceae</taxon>
        <taxon>Keguizhuia</taxon>
    </lineage>
</organism>
<evidence type="ECO:0000313" key="2">
    <source>
        <dbReference type="EMBL" id="MDQ9169573.1"/>
    </source>
</evidence>